<dbReference type="Gene3D" id="3.20.20.150">
    <property type="entry name" value="Divalent-metal-dependent TIM barrel enzymes"/>
    <property type="match status" value="1"/>
</dbReference>
<protein>
    <submittedName>
        <fullName evidence="2">Sugar phosphate isomerase/epimerase</fullName>
    </submittedName>
</protein>
<dbReference type="PANTHER" id="PTHR12110:SF41">
    <property type="entry name" value="INOSOSE DEHYDRATASE"/>
    <property type="match status" value="1"/>
</dbReference>
<dbReference type="InterPro" id="IPR050312">
    <property type="entry name" value="IolE/XylAMocC-like"/>
</dbReference>
<reference evidence="2 3" key="1">
    <citation type="submission" date="2023-07" db="EMBL/GenBank/DDBJ databases">
        <title>Genomic Encyclopedia of Type Strains, Phase IV (KMG-IV): sequencing the most valuable type-strain genomes for metagenomic binning, comparative biology and taxonomic classification.</title>
        <authorList>
            <person name="Goeker M."/>
        </authorList>
    </citation>
    <scope>NUCLEOTIDE SEQUENCE [LARGE SCALE GENOMIC DNA]</scope>
    <source>
        <strain evidence="2 3">DSM 105143</strain>
    </source>
</reference>
<accession>A0ABT9YTB7</accession>
<dbReference type="InterPro" id="IPR013022">
    <property type="entry name" value="Xyl_isomerase-like_TIM-brl"/>
</dbReference>
<feature type="domain" description="Xylose isomerase-like TIM barrel" evidence="1">
    <location>
        <begin position="24"/>
        <end position="269"/>
    </location>
</feature>
<comment type="caution">
    <text evidence="2">The sequence shown here is derived from an EMBL/GenBank/DDBJ whole genome shotgun (WGS) entry which is preliminary data.</text>
</comment>
<proteinExistence type="predicted"/>
<sequence>MKFAAHAVLFGEKIKTNTEEIMQQFKDMNYQGMEVGFRFFPAEDMPELVELLNRVGMTISGFHTLVFFNQLITNEVEVQSQLEKQAGIMQEFGFSNLIMSGIPSNEMGDLNKMTMEQFTKTQQKELVEKLDDLAKLLKSKYNVQIFYHNHCWEFEQEAYFFNKLLQETSSLKLGMDVGWVAVEGYNPAQIIKENPDKIGYLHLRDCNTNEEDLVGKSVSEKSLSFTDLDEGTLPIQDIIKALEATPKSQEKWIVIEYEKGEVSYERYQKAYDSLEKILKG</sequence>
<evidence type="ECO:0000313" key="3">
    <source>
        <dbReference type="Proteomes" id="UP001223079"/>
    </source>
</evidence>
<gene>
    <name evidence="2" type="ORF">J2S23_001155</name>
</gene>
<dbReference type="InterPro" id="IPR036237">
    <property type="entry name" value="Xyl_isomerase-like_sf"/>
</dbReference>
<keyword evidence="3" id="KW-1185">Reference proteome</keyword>
<dbReference type="RefSeq" id="WP_307121794.1">
    <property type="nucleotide sequence ID" value="NZ_JAUSTM010000009.1"/>
</dbReference>
<evidence type="ECO:0000313" key="2">
    <source>
        <dbReference type="EMBL" id="MDQ0222603.1"/>
    </source>
</evidence>
<name>A0ABT9YTB7_9STRE</name>
<dbReference type="Proteomes" id="UP001223079">
    <property type="component" value="Unassembled WGS sequence"/>
</dbReference>
<dbReference type="GO" id="GO:0016853">
    <property type="term" value="F:isomerase activity"/>
    <property type="evidence" value="ECO:0007669"/>
    <property type="project" value="UniProtKB-KW"/>
</dbReference>
<dbReference type="Pfam" id="PF01261">
    <property type="entry name" value="AP_endonuc_2"/>
    <property type="match status" value="1"/>
</dbReference>
<organism evidence="2 3">
    <name type="scientific">Streptococcus moroccensis</name>
    <dbReference type="NCBI Taxonomy" id="1451356"/>
    <lineage>
        <taxon>Bacteria</taxon>
        <taxon>Bacillati</taxon>
        <taxon>Bacillota</taxon>
        <taxon>Bacilli</taxon>
        <taxon>Lactobacillales</taxon>
        <taxon>Streptococcaceae</taxon>
        <taxon>Streptococcus</taxon>
    </lineage>
</organism>
<evidence type="ECO:0000259" key="1">
    <source>
        <dbReference type="Pfam" id="PF01261"/>
    </source>
</evidence>
<dbReference type="SUPFAM" id="SSF51658">
    <property type="entry name" value="Xylose isomerase-like"/>
    <property type="match status" value="1"/>
</dbReference>
<dbReference type="EMBL" id="JAUSTM010000009">
    <property type="protein sequence ID" value="MDQ0222603.1"/>
    <property type="molecule type" value="Genomic_DNA"/>
</dbReference>
<dbReference type="PANTHER" id="PTHR12110">
    <property type="entry name" value="HYDROXYPYRUVATE ISOMERASE"/>
    <property type="match status" value="1"/>
</dbReference>
<keyword evidence="2" id="KW-0413">Isomerase</keyword>